<keyword evidence="1" id="KW-0597">Phosphoprotein</keyword>
<keyword evidence="5" id="KW-1185">Reference proteome</keyword>
<dbReference type="InterPro" id="IPR057893">
    <property type="entry name" value="LRV_2"/>
</dbReference>
<feature type="region of interest" description="Disordered" evidence="2">
    <location>
        <begin position="204"/>
        <end position="271"/>
    </location>
</feature>
<dbReference type="AlphaFoldDB" id="A0A261FQD8"/>
<protein>
    <submittedName>
        <fullName evidence="4">Phosphopeptide-binding protein</fullName>
    </submittedName>
</protein>
<dbReference type="CDD" id="cd00060">
    <property type="entry name" value="FHA"/>
    <property type="match status" value="1"/>
</dbReference>
<evidence type="ECO:0000256" key="2">
    <source>
        <dbReference type="SAM" id="MobiDB-lite"/>
    </source>
</evidence>
<feature type="domain" description="FHA" evidence="3">
    <location>
        <begin position="22"/>
        <end position="77"/>
    </location>
</feature>
<sequence length="488" mass="50931">MSEWTVRINGVDQASVKPGECVEIGRKPLRPLADDGNTRVDIVDQTKSMSKRHAVFGVKDNGSGYVRDLGSTNGSYVVRDNGDLLRLPQDVDFLLPTSPMRMQFGDVPADFIRIEEPDDTDEHPQVQNLFGYAVGAAPQEPDAADMSVDDILDLRAGEPTAMFSADMVKRKVRADALALDSLAIPQLATKQEPAKPRDLFADALSQQSDPQSDEQPAQSALSDDSGVSGASGAAGRSGITPDGSGANQAHDERTRVVPQTSHGSGRPATSGLVPVDAIAHAVVRTSAAASSAATALAAAAVTRSDDVADGSSNGAASDNRQAGGAPTEERKSAESTASSAASAVSASSPIVAAASPSPQDDLSPSQPAGAQTGGVTAAGGQDDPDATGVYTPAFEPGSVFDRVAKGELKAQEPVIEVDGLTSDDAKRTQDFALQFEIARHPQLLAFLAMNPYLYDDMYAWLAARGEADIDEALAHNEGYQEYRKAVGK</sequence>
<dbReference type="RefSeq" id="WP_169834009.1">
    <property type="nucleotide sequence ID" value="NZ_MWWW01000003.1"/>
</dbReference>
<dbReference type="Proteomes" id="UP000216871">
    <property type="component" value="Unassembled WGS sequence"/>
</dbReference>
<dbReference type="EMBL" id="MWWW01000003">
    <property type="protein sequence ID" value="OZG61402.1"/>
    <property type="molecule type" value="Genomic_DNA"/>
</dbReference>
<dbReference type="InterPro" id="IPR008984">
    <property type="entry name" value="SMAD_FHA_dom_sf"/>
</dbReference>
<organism evidence="4 5">
    <name type="scientific">Bifidobacterium myosotis</name>
    <dbReference type="NCBI Taxonomy" id="1630166"/>
    <lineage>
        <taxon>Bacteria</taxon>
        <taxon>Bacillati</taxon>
        <taxon>Actinomycetota</taxon>
        <taxon>Actinomycetes</taxon>
        <taxon>Bifidobacteriales</taxon>
        <taxon>Bifidobacteriaceae</taxon>
        <taxon>Bifidobacterium</taxon>
    </lineage>
</organism>
<feature type="compositionally biased region" description="Low complexity" evidence="2">
    <location>
        <begin position="334"/>
        <end position="381"/>
    </location>
</feature>
<accession>A0A261FQD8</accession>
<dbReference type="InterPro" id="IPR000253">
    <property type="entry name" value="FHA_dom"/>
</dbReference>
<dbReference type="SUPFAM" id="SSF49879">
    <property type="entry name" value="SMAD/FHA domain"/>
    <property type="match status" value="1"/>
</dbReference>
<evidence type="ECO:0000256" key="1">
    <source>
        <dbReference type="ARBA" id="ARBA00022553"/>
    </source>
</evidence>
<dbReference type="PROSITE" id="PS50006">
    <property type="entry name" value="FHA_DOMAIN"/>
    <property type="match status" value="1"/>
</dbReference>
<reference evidence="4 5" key="1">
    <citation type="journal article" date="2017" name="BMC Genomics">
        <title>Comparative genomic and phylogenomic analyses of the Bifidobacteriaceae family.</title>
        <authorList>
            <person name="Lugli G.A."/>
            <person name="Milani C."/>
            <person name="Turroni F."/>
            <person name="Duranti S."/>
            <person name="Mancabelli L."/>
            <person name="Mangifesta M."/>
            <person name="Ferrario C."/>
            <person name="Modesto M."/>
            <person name="Mattarelli P."/>
            <person name="Jiri K."/>
            <person name="van Sinderen D."/>
            <person name="Ventura M."/>
        </authorList>
    </citation>
    <scope>NUCLEOTIDE SEQUENCE [LARGE SCALE GENOMIC DNA]</scope>
    <source>
        <strain evidence="4 5">DSM 100196</strain>
    </source>
</reference>
<dbReference type="Gene3D" id="2.60.200.20">
    <property type="match status" value="1"/>
</dbReference>
<feature type="compositionally biased region" description="Low complexity" evidence="2">
    <location>
        <begin position="205"/>
        <end position="238"/>
    </location>
</feature>
<evidence type="ECO:0000313" key="5">
    <source>
        <dbReference type="Proteomes" id="UP000216871"/>
    </source>
</evidence>
<feature type="region of interest" description="Disordered" evidence="2">
    <location>
        <begin position="305"/>
        <end position="393"/>
    </location>
</feature>
<comment type="caution">
    <text evidence="4">The sequence shown here is derived from an EMBL/GenBank/DDBJ whole genome shotgun (WGS) entry which is preliminary data.</text>
</comment>
<evidence type="ECO:0000313" key="4">
    <source>
        <dbReference type="EMBL" id="OZG61402.1"/>
    </source>
</evidence>
<gene>
    <name evidence="4" type="ORF">BMYO_0286</name>
</gene>
<dbReference type="Pfam" id="PF00498">
    <property type="entry name" value="FHA"/>
    <property type="match status" value="1"/>
</dbReference>
<feature type="compositionally biased region" description="Polar residues" evidence="2">
    <location>
        <begin position="310"/>
        <end position="320"/>
    </location>
</feature>
<name>A0A261FQD8_9BIFI</name>
<evidence type="ECO:0000259" key="3">
    <source>
        <dbReference type="PROSITE" id="PS50006"/>
    </source>
</evidence>
<proteinExistence type="predicted"/>
<dbReference type="Pfam" id="PF25591">
    <property type="entry name" value="LRV_2"/>
    <property type="match status" value="1"/>
</dbReference>
<dbReference type="SMART" id="SM00240">
    <property type="entry name" value="FHA"/>
    <property type="match status" value="1"/>
</dbReference>